<dbReference type="EMBL" id="MK500334">
    <property type="protein sequence ID" value="QBK86628.1"/>
    <property type="molecule type" value="Genomic_DNA"/>
</dbReference>
<reference evidence="1" key="1">
    <citation type="journal article" date="2019" name="MBio">
        <title>Virus Genomes from Deep Sea Sediments Expand the Ocean Megavirome and Support Independent Origins of Viral Gigantism.</title>
        <authorList>
            <person name="Backstrom D."/>
            <person name="Yutin N."/>
            <person name="Jorgensen S.L."/>
            <person name="Dharamshi J."/>
            <person name="Homa F."/>
            <person name="Zaremba-Niedwiedzka K."/>
            <person name="Spang A."/>
            <person name="Wolf Y.I."/>
            <person name="Koonin E.V."/>
            <person name="Ettema T.J."/>
        </authorList>
    </citation>
    <scope>NUCLEOTIDE SEQUENCE</scope>
</reference>
<accession>A0A481YTU3</accession>
<organism evidence="1">
    <name type="scientific">Marseillevirus LCMAC102</name>
    <dbReference type="NCBI Taxonomy" id="2506603"/>
    <lineage>
        <taxon>Viruses</taxon>
        <taxon>Varidnaviria</taxon>
        <taxon>Bamfordvirae</taxon>
        <taxon>Nucleocytoviricota</taxon>
        <taxon>Megaviricetes</taxon>
        <taxon>Pimascovirales</taxon>
        <taxon>Pimascovirales incertae sedis</taxon>
        <taxon>Marseilleviridae</taxon>
    </lineage>
</organism>
<name>A0A481YTU3_9VIRU</name>
<sequence length="150" mass="17227">MATLADYLENPDWEKFYRYSMGPPNGGHYKRWIQGSVGMMEPLPLWSNEYGHVYMKHGQNNINPYRGNVKQFAPSVTTNLRNQVNQCTRDTINPAGCQDAAIRKVFTVDSNPYDRHPFSPDITPHPFDVSYETGFSPLEVQIPPNMPYQD</sequence>
<proteinExistence type="predicted"/>
<gene>
    <name evidence="1" type="ORF">LCMAC102_04240</name>
</gene>
<protein>
    <submittedName>
        <fullName evidence="1">Uncharacterized protein</fullName>
    </submittedName>
</protein>
<evidence type="ECO:0000313" key="1">
    <source>
        <dbReference type="EMBL" id="QBK86628.1"/>
    </source>
</evidence>